<dbReference type="PANTHER" id="PTHR34297:SF2">
    <property type="entry name" value="ASP23_GLS24 FAMILY ENVELOPE STRESS RESPONSE PROTEIN"/>
    <property type="match status" value="1"/>
</dbReference>
<dbReference type="RefSeq" id="WP_087415091.1">
    <property type="nucleotide sequence ID" value="NZ_NFKL01000011.1"/>
</dbReference>
<name>A0A1Y4LUA2_9FIRM</name>
<reference evidence="3" key="1">
    <citation type="submission" date="2017-04" db="EMBL/GenBank/DDBJ databases">
        <title>Function of individual gut microbiota members based on whole genome sequencing of pure cultures obtained from chicken caecum.</title>
        <authorList>
            <person name="Medvecky M."/>
            <person name="Cejkova D."/>
            <person name="Polansky O."/>
            <person name="Karasova D."/>
            <person name="Kubasova T."/>
            <person name="Cizek A."/>
            <person name="Rychlik I."/>
        </authorList>
    </citation>
    <scope>NUCLEOTIDE SEQUENCE [LARGE SCALE GENOMIC DNA]</scope>
    <source>
        <strain evidence="3">An179</strain>
    </source>
</reference>
<comment type="caution">
    <text evidence="2">The sequence shown here is derived from an EMBL/GenBank/DDBJ whole genome shotgun (WGS) entry which is preliminary data.</text>
</comment>
<dbReference type="EMBL" id="NFKL01000011">
    <property type="protein sequence ID" value="OUP57902.1"/>
    <property type="molecule type" value="Genomic_DNA"/>
</dbReference>
<evidence type="ECO:0000256" key="1">
    <source>
        <dbReference type="ARBA" id="ARBA00005721"/>
    </source>
</evidence>
<organism evidence="2 3">
    <name type="scientific">Butyricicoccus pullicaecorum</name>
    <dbReference type="NCBI Taxonomy" id="501571"/>
    <lineage>
        <taxon>Bacteria</taxon>
        <taxon>Bacillati</taxon>
        <taxon>Bacillota</taxon>
        <taxon>Clostridia</taxon>
        <taxon>Eubacteriales</taxon>
        <taxon>Butyricicoccaceae</taxon>
        <taxon>Butyricicoccus</taxon>
    </lineage>
</organism>
<dbReference type="AlphaFoldDB" id="A0A1Y4LUA2"/>
<accession>A0A1Y4LUA2</accession>
<evidence type="ECO:0000313" key="2">
    <source>
        <dbReference type="EMBL" id="OUP57902.1"/>
    </source>
</evidence>
<dbReference type="Proteomes" id="UP000195326">
    <property type="component" value="Unassembled WGS sequence"/>
</dbReference>
<dbReference type="InterPro" id="IPR005531">
    <property type="entry name" value="Asp23"/>
</dbReference>
<dbReference type="STRING" id="501571.GCA_900143195_01843"/>
<protein>
    <submittedName>
        <fullName evidence="2">Asp23/Gls24 family envelope stress response protein</fullName>
    </submittedName>
</protein>
<dbReference type="Pfam" id="PF03780">
    <property type="entry name" value="Asp23"/>
    <property type="match status" value="1"/>
</dbReference>
<proteinExistence type="inferred from homology"/>
<gene>
    <name evidence="2" type="ORF">B5F15_08845</name>
</gene>
<dbReference type="PANTHER" id="PTHR34297">
    <property type="entry name" value="HYPOTHETICAL CYTOSOLIC PROTEIN-RELATED"/>
    <property type="match status" value="1"/>
</dbReference>
<evidence type="ECO:0000313" key="3">
    <source>
        <dbReference type="Proteomes" id="UP000195326"/>
    </source>
</evidence>
<comment type="similarity">
    <text evidence="1">Belongs to the asp23 family.</text>
</comment>
<sequence length="136" mass="13848">MAEHKDYWVTAGDQGTIKISEDVVASIAALAAAETEGVGGLAAGLTAEIASLLGKKSQNKGVRVQLGEQDTVGVELSILVEFGKSVGEVALAVQKAVKAAVESMTGLKTAVVNVVVSGVTFDQPKPAEETLAPVES</sequence>